<dbReference type="PANTHER" id="PTHR24148">
    <property type="entry name" value="ANKYRIN REPEAT DOMAIN-CONTAINING PROTEIN 39 HOMOLOG-RELATED"/>
    <property type="match status" value="1"/>
</dbReference>
<dbReference type="Pfam" id="PF26639">
    <property type="entry name" value="Het-6_barrel"/>
    <property type="match status" value="1"/>
</dbReference>
<evidence type="ECO:0000313" key="2">
    <source>
        <dbReference type="EMBL" id="KAK1751407.1"/>
    </source>
</evidence>
<evidence type="ECO:0000259" key="1">
    <source>
        <dbReference type="Pfam" id="PF06985"/>
    </source>
</evidence>
<proteinExistence type="predicted"/>
<keyword evidence="3" id="KW-1185">Reference proteome</keyword>
<dbReference type="Proteomes" id="UP001239445">
    <property type="component" value="Unassembled WGS sequence"/>
</dbReference>
<dbReference type="EMBL" id="MU839842">
    <property type="protein sequence ID" value="KAK1751407.1"/>
    <property type="molecule type" value="Genomic_DNA"/>
</dbReference>
<dbReference type="Pfam" id="PF06985">
    <property type="entry name" value="HET"/>
    <property type="match status" value="1"/>
</dbReference>
<reference evidence="2" key="1">
    <citation type="submission" date="2023-06" db="EMBL/GenBank/DDBJ databases">
        <title>Genome-scale phylogeny and comparative genomics of the fungal order Sordariales.</title>
        <authorList>
            <consortium name="Lawrence Berkeley National Laboratory"/>
            <person name="Hensen N."/>
            <person name="Bonometti L."/>
            <person name="Westerberg I."/>
            <person name="Brannstrom I.O."/>
            <person name="Guillou S."/>
            <person name="Cros-Aarteil S."/>
            <person name="Calhoun S."/>
            <person name="Haridas S."/>
            <person name="Kuo A."/>
            <person name="Mondo S."/>
            <person name="Pangilinan J."/>
            <person name="Riley R."/>
            <person name="Labutti K."/>
            <person name="Andreopoulos B."/>
            <person name="Lipzen A."/>
            <person name="Chen C."/>
            <person name="Yanf M."/>
            <person name="Daum C."/>
            <person name="Ng V."/>
            <person name="Clum A."/>
            <person name="Steindorff A."/>
            <person name="Ohm R."/>
            <person name="Martin F."/>
            <person name="Silar P."/>
            <person name="Natvig D."/>
            <person name="Lalanne C."/>
            <person name="Gautier V."/>
            <person name="Ament-Velasquez S.L."/>
            <person name="Kruys A."/>
            <person name="Hutchinson M.I."/>
            <person name="Powell A.J."/>
            <person name="Barry K."/>
            <person name="Miller A.N."/>
            <person name="Grigoriev I.V."/>
            <person name="Debuchy R."/>
            <person name="Gladieux P."/>
            <person name="Thoren M.H."/>
            <person name="Johannesson H."/>
        </authorList>
    </citation>
    <scope>NUCLEOTIDE SEQUENCE</scope>
    <source>
        <strain evidence="2">PSN4</strain>
    </source>
</reference>
<feature type="domain" description="Heterokaryon incompatibility" evidence="1">
    <location>
        <begin position="46"/>
        <end position="252"/>
    </location>
</feature>
<sequence>MDSYSYQELHSNNEIRLLQLSPDPAQPHGFTITLTTSALESAPPFCALSYTWQTPVISATPHDPDEDLPPNLVPVTCNNRSLLCTENAVGFLSYALHHRLFQPDIAYPSPFAIPKVFRLSPNQTTSVRDITPRHVWIDAICINQSDVPERSRQVSLMGAIYQRSTMTLIWLGQPEPPPAARWVLLTFIPLFLGLVERTGWEFLFPMDPECTDARMRELLGDDVCEKWRECYKHFFLFLAQRRWFSRGWVVQEVVLKSLHAAGDDVAVVCGAELVVPWKGLAAFLATLTRCDWRRTLCSRMRRDVVTAHTGYAVSALLQRVYGLLATESNLREFEEKRAEEGFYSLFLKITTRMRAWRFTDKRDVIYGSYGLMSKLVPDGEENPLAPPDYALGEVEVWTRAALAMLKGNRDLQLFESMEEDHERTTPNLPSWVPDFSVTAANRVALVRSTFHRDEVLFNASKWDPGKNGELQLILRDGGVLVLRGVRHSTVLSADVWLNNDRMEERPLEHLLDILGREELSLDGESAGQALSLTLTCGVIPYSIPHQTEGEEFCRWWTTRLVTRIQHLEEKEPGSSRVVLRSLGKLGRSETGGWLPTEEDVLAAMETPESQTVGVAAVSQVIHRLWARRRRFFLTTEGRMGIGPASMQPEDEVWILEGGRMPFILRRQNRDGSGLRLVGCAYVHGIMGGEAMTEEMVGRVGEVTLV</sequence>
<dbReference type="AlphaFoldDB" id="A0AAJ0F2Q7"/>
<name>A0AAJ0F2Q7_9PEZI</name>
<organism evidence="2 3">
    <name type="scientific">Echria macrotheca</name>
    <dbReference type="NCBI Taxonomy" id="438768"/>
    <lineage>
        <taxon>Eukaryota</taxon>
        <taxon>Fungi</taxon>
        <taxon>Dikarya</taxon>
        <taxon>Ascomycota</taxon>
        <taxon>Pezizomycotina</taxon>
        <taxon>Sordariomycetes</taxon>
        <taxon>Sordariomycetidae</taxon>
        <taxon>Sordariales</taxon>
        <taxon>Schizotheciaceae</taxon>
        <taxon>Echria</taxon>
    </lineage>
</organism>
<dbReference type="PANTHER" id="PTHR24148:SF64">
    <property type="entry name" value="HETEROKARYON INCOMPATIBILITY DOMAIN-CONTAINING PROTEIN"/>
    <property type="match status" value="1"/>
</dbReference>
<accession>A0AAJ0F2Q7</accession>
<dbReference type="InterPro" id="IPR052895">
    <property type="entry name" value="HetReg/Transcr_Mod"/>
</dbReference>
<gene>
    <name evidence="2" type="ORF">QBC47DRAFT_351539</name>
</gene>
<protein>
    <submittedName>
        <fullName evidence="2">Heterokaryon incompatibility protein-domain-containing protein</fullName>
    </submittedName>
</protein>
<dbReference type="InterPro" id="IPR010730">
    <property type="entry name" value="HET"/>
</dbReference>
<comment type="caution">
    <text evidence="2">The sequence shown here is derived from an EMBL/GenBank/DDBJ whole genome shotgun (WGS) entry which is preliminary data.</text>
</comment>
<evidence type="ECO:0000313" key="3">
    <source>
        <dbReference type="Proteomes" id="UP001239445"/>
    </source>
</evidence>